<keyword evidence="2" id="KW-0732">Signal</keyword>
<feature type="chain" id="PRO_5045950347" evidence="2">
    <location>
        <begin position="32"/>
        <end position="271"/>
    </location>
</feature>
<reference evidence="3 4" key="1">
    <citation type="submission" date="2023-01" db="EMBL/GenBank/DDBJ databases">
        <title>Analysis of 21 Apiospora genomes using comparative genomics revels a genus with tremendous synthesis potential of carbohydrate active enzymes and secondary metabolites.</title>
        <authorList>
            <person name="Sorensen T."/>
        </authorList>
    </citation>
    <scope>NUCLEOTIDE SEQUENCE [LARGE SCALE GENOMIC DNA]</scope>
    <source>
        <strain evidence="3 4">CBS 83171</strain>
    </source>
</reference>
<evidence type="ECO:0000313" key="3">
    <source>
        <dbReference type="EMBL" id="KAK8078108.1"/>
    </source>
</evidence>
<evidence type="ECO:0000256" key="1">
    <source>
        <dbReference type="SAM" id="MobiDB-lite"/>
    </source>
</evidence>
<dbReference type="EMBL" id="JAQQWM010000002">
    <property type="protein sequence ID" value="KAK8078108.1"/>
    <property type="molecule type" value="Genomic_DNA"/>
</dbReference>
<feature type="region of interest" description="Disordered" evidence="1">
    <location>
        <begin position="228"/>
        <end position="248"/>
    </location>
</feature>
<sequence>MRLQARNWRLSTSATFLAAVSVLSLSGSAGAACTKWKHEGTSQEDMTHGYSGDHEIALEQLACPADAAAPCPFEEESPHRIVVTPDMWAHTHGIERLTLSSDEETAAILKLAQDGFRAQASDDSDSAPVAKFTFQTLQETIYPFRNVRHADHDRAGGQPQQVVPYTDSDRMVEPGSSAKLKWKSFWRTSTGVLGGCTNKTLDGLRVIVGGPYLTMNEYTNSTSIAGTWSKGKASAAGPSDKRNGASSLKKGSLGGVILGCSVTVLVSSVMV</sequence>
<organism evidence="3 4">
    <name type="scientific">Apiospora saccharicola</name>
    <dbReference type="NCBI Taxonomy" id="335842"/>
    <lineage>
        <taxon>Eukaryota</taxon>
        <taxon>Fungi</taxon>
        <taxon>Dikarya</taxon>
        <taxon>Ascomycota</taxon>
        <taxon>Pezizomycotina</taxon>
        <taxon>Sordariomycetes</taxon>
        <taxon>Xylariomycetidae</taxon>
        <taxon>Amphisphaeriales</taxon>
        <taxon>Apiosporaceae</taxon>
        <taxon>Apiospora</taxon>
    </lineage>
</organism>
<protein>
    <submittedName>
        <fullName evidence="3">Uncharacterized protein</fullName>
    </submittedName>
</protein>
<dbReference type="PROSITE" id="PS51257">
    <property type="entry name" value="PROKAR_LIPOPROTEIN"/>
    <property type="match status" value="1"/>
</dbReference>
<dbReference type="Pfam" id="PF19535">
    <property type="entry name" value="DUF6060"/>
    <property type="match status" value="1"/>
</dbReference>
<feature type="signal peptide" evidence="2">
    <location>
        <begin position="1"/>
        <end position="31"/>
    </location>
</feature>
<dbReference type="InterPro" id="IPR045702">
    <property type="entry name" value="DUF6060"/>
</dbReference>
<name>A0ABR1W7G7_9PEZI</name>
<keyword evidence="4" id="KW-1185">Reference proteome</keyword>
<evidence type="ECO:0000313" key="4">
    <source>
        <dbReference type="Proteomes" id="UP001446871"/>
    </source>
</evidence>
<dbReference type="Proteomes" id="UP001446871">
    <property type="component" value="Unassembled WGS sequence"/>
</dbReference>
<proteinExistence type="predicted"/>
<comment type="caution">
    <text evidence="3">The sequence shown here is derived from an EMBL/GenBank/DDBJ whole genome shotgun (WGS) entry which is preliminary data.</text>
</comment>
<evidence type="ECO:0000256" key="2">
    <source>
        <dbReference type="SAM" id="SignalP"/>
    </source>
</evidence>
<accession>A0ABR1W7G7</accession>
<gene>
    <name evidence="3" type="ORF">PG996_004278</name>
</gene>